<evidence type="ECO:0000256" key="3">
    <source>
        <dbReference type="PROSITE-ProRule" id="PRU00339"/>
    </source>
</evidence>
<sequence length="244" mass="26753">MSRRSTQPRPPRRLALPLLLVASLGLGGCAGQAVQTTSTSPVEAYTELGLGYLERNNLPRALAALDHALQADPQDVEALQAMAIVYQRQGESRLAEEYFQRALAQAPDFTRARNNYAAFLYDRGRTREACEQLAQASRDTQYNNRAQLFANLGQCQQEIGDVAAARQSLERAQAIDARAPRSYFLLAQLEYAQGNYSRAREQLQLFMRLAGATPASQRLASQIRAAEGGATSSSNSPLRPHGTL</sequence>
<dbReference type="RefSeq" id="WP_146801940.1">
    <property type="nucleotide sequence ID" value="NZ_BJUK01000008.1"/>
</dbReference>
<evidence type="ECO:0000256" key="2">
    <source>
        <dbReference type="ARBA" id="ARBA00022803"/>
    </source>
</evidence>
<name>A0A510X6Q4_9GAMM</name>
<dbReference type="Pfam" id="PF13432">
    <property type="entry name" value="TPR_16"/>
    <property type="match status" value="1"/>
</dbReference>
<keyword evidence="2 3" id="KW-0802">TPR repeat</keyword>
<dbReference type="Proteomes" id="UP000651738">
    <property type="component" value="Unassembled WGS sequence"/>
</dbReference>
<dbReference type="AlphaFoldDB" id="A0A510X6Q4"/>
<dbReference type="Pfam" id="PF14559">
    <property type="entry name" value="TPR_19"/>
    <property type="match status" value="1"/>
</dbReference>
<accession>A0A510X6Q4</accession>
<dbReference type="PANTHER" id="PTHR45586">
    <property type="entry name" value="TPR REPEAT-CONTAINING PROTEIN PA4667"/>
    <property type="match status" value="1"/>
</dbReference>
<feature type="signal peptide" evidence="5">
    <location>
        <begin position="1"/>
        <end position="33"/>
    </location>
</feature>
<evidence type="ECO:0000256" key="5">
    <source>
        <dbReference type="SAM" id="SignalP"/>
    </source>
</evidence>
<dbReference type="OrthoDB" id="129043at2"/>
<reference evidence="7 9" key="2">
    <citation type="submission" date="2020-12" db="EMBL/GenBank/DDBJ databases">
        <title>Draft genome sequence of Halomonas pacifica strain CARE-V15.</title>
        <authorList>
            <person name="Vignesh N."/>
            <person name="Thabitha A."/>
            <person name="Saravanan R."/>
            <person name="Manigandan V."/>
        </authorList>
    </citation>
    <scope>NUCLEOTIDE SEQUENCE [LARGE SCALE GENOMIC DNA]</scope>
    <source>
        <strain evidence="7 9">CARE-V15</strain>
    </source>
</reference>
<evidence type="ECO:0000256" key="4">
    <source>
        <dbReference type="SAM" id="MobiDB-lite"/>
    </source>
</evidence>
<keyword evidence="8" id="KW-1185">Reference proteome</keyword>
<dbReference type="NCBIfam" id="TIGR02521">
    <property type="entry name" value="type_IV_pilW"/>
    <property type="match status" value="1"/>
</dbReference>
<dbReference type="SUPFAM" id="SSF48452">
    <property type="entry name" value="TPR-like"/>
    <property type="match status" value="1"/>
</dbReference>
<keyword evidence="1" id="KW-0677">Repeat</keyword>
<keyword evidence="5" id="KW-0732">Signal</keyword>
<evidence type="ECO:0000313" key="7">
    <source>
        <dbReference type="EMBL" id="MBH8579113.1"/>
    </source>
</evidence>
<dbReference type="InterPro" id="IPR019734">
    <property type="entry name" value="TPR_rpt"/>
</dbReference>
<dbReference type="EMBL" id="JAEDAF010000002">
    <property type="protein sequence ID" value="MBH8579113.1"/>
    <property type="molecule type" value="Genomic_DNA"/>
</dbReference>
<dbReference type="PANTHER" id="PTHR45586:SF1">
    <property type="entry name" value="LIPOPOLYSACCHARIDE ASSEMBLY PROTEIN B"/>
    <property type="match status" value="1"/>
</dbReference>
<dbReference type="InterPro" id="IPR051012">
    <property type="entry name" value="CellSynth/LPSAsmb/PSIAsmb"/>
</dbReference>
<dbReference type="PROSITE" id="PS51257">
    <property type="entry name" value="PROKAR_LIPOPROTEIN"/>
    <property type="match status" value="1"/>
</dbReference>
<reference evidence="6 8" key="1">
    <citation type="submission" date="2019-07" db="EMBL/GenBank/DDBJ databases">
        <title>Whole genome shotgun sequence of Halomonas pacifica NBRC 102220.</title>
        <authorList>
            <person name="Hosoyama A."/>
            <person name="Uohara A."/>
            <person name="Ohji S."/>
            <person name="Ichikawa N."/>
        </authorList>
    </citation>
    <scope>NUCLEOTIDE SEQUENCE [LARGE SCALE GENOMIC DNA]</scope>
    <source>
        <strain evidence="6 8">NBRC 102220</strain>
    </source>
</reference>
<protein>
    <submittedName>
        <fullName evidence="6">Type 4 fimbrial biogenesis protein PilF</fullName>
    </submittedName>
    <submittedName>
        <fullName evidence="7">Type IV pilus biogenesis/stability protein PilW</fullName>
    </submittedName>
</protein>
<comment type="caution">
    <text evidence="6">The sequence shown here is derived from an EMBL/GenBank/DDBJ whole genome shotgun (WGS) entry which is preliminary data.</text>
</comment>
<evidence type="ECO:0000256" key="1">
    <source>
        <dbReference type="ARBA" id="ARBA00022737"/>
    </source>
</evidence>
<dbReference type="EMBL" id="BJUK01000008">
    <property type="protein sequence ID" value="GEK46661.1"/>
    <property type="molecule type" value="Genomic_DNA"/>
</dbReference>
<gene>
    <name evidence="6" type="primary">pilF</name>
    <name evidence="7" type="synonym">pilW</name>
    <name evidence="6" type="ORF">HPA02_09440</name>
    <name evidence="7" type="ORF">I7V36_03310</name>
</gene>
<evidence type="ECO:0000313" key="8">
    <source>
        <dbReference type="Proteomes" id="UP000321275"/>
    </source>
</evidence>
<feature type="repeat" description="TPR" evidence="3">
    <location>
        <begin position="42"/>
        <end position="75"/>
    </location>
</feature>
<dbReference type="PROSITE" id="PS50005">
    <property type="entry name" value="TPR"/>
    <property type="match status" value="2"/>
</dbReference>
<dbReference type="InterPro" id="IPR013360">
    <property type="entry name" value="Pilus_4_PilW"/>
</dbReference>
<dbReference type="Gene3D" id="1.25.40.10">
    <property type="entry name" value="Tetratricopeptide repeat domain"/>
    <property type="match status" value="1"/>
</dbReference>
<organism evidence="6 8">
    <name type="scientific">Bisbaumannia pacifica</name>
    <dbReference type="NCBI Taxonomy" id="77098"/>
    <lineage>
        <taxon>Bacteria</taxon>
        <taxon>Pseudomonadati</taxon>
        <taxon>Pseudomonadota</taxon>
        <taxon>Gammaproteobacteria</taxon>
        <taxon>Oceanospirillales</taxon>
        <taxon>Halomonadaceae</taxon>
        <taxon>Bisbaumannia</taxon>
    </lineage>
</organism>
<dbReference type="SMART" id="SM00028">
    <property type="entry name" value="TPR"/>
    <property type="match status" value="4"/>
</dbReference>
<evidence type="ECO:0000313" key="9">
    <source>
        <dbReference type="Proteomes" id="UP000651738"/>
    </source>
</evidence>
<proteinExistence type="predicted"/>
<evidence type="ECO:0000313" key="6">
    <source>
        <dbReference type="EMBL" id="GEK46661.1"/>
    </source>
</evidence>
<dbReference type="Proteomes" id="UP000321275">
    <property type="component" value="Unassembled WGS sequence"/>
</dbReference>
<feature type="repeat" description="TPR" evidence="3">
    <location>
        <begin position="76"/>
        <end position="109"/>
    </location>
</feature>
<dbReference type="InterPro" id="IPR011990">
    <property type="entry name" value="TPR-like_helical_dom_sf"/>
</dbReference>
<feature type="region of interest" description="Disordered" evidence="4">
    <location>
        <begin position="224"/>
        <end position="244"/>
    </location>
</feature>
<feature type="chain" id="PRO_5021770444" evidence="5">
    <location>
        <begin position="34"/>
        <end position="244"/>
    </location>
</feature>